<dbReference type="InterPro" id="IPR036388">
    <property type="entry name" value="WH-like_DNA-bd_sf"/>
</dbReference>
<name>K4KP42_SIMAS</name>
<protein>
    <submittedName>
        <fullName evidence="5">Transcriptional regulator, BlaI/MecI/CopY family protein</fullName>
    </submittedName>
</protein>
<keyword evidence="2" id="KW-0805">Transcription regulation</keyword>
<reference evidence="5 6" key="1">
    <citation type="journal article" date="2013" name="Genome Announc.">
        <title>Complete genome sequence of Simiduia agarivorans SA1(T), a marine bacterium able to degrade a variety of polysaccharides.</title>
        <authorList>
            <person name="Lin S.Y."/>
            <person name="Shieh W.Y."/>
            <person name="Chen J.S."/>
            <person name="Tang S.L."/>
        </authorList>
    </citation>
    <scope>NUCLEOTIDE SEQUENCE [LARGE SCALE GENOMIC DNA]</scope>
    <source>
        <strain evidence="6">DSM 21679 / JCM 13881 / BCRC 17597 / SA1</strain>
    </source>
</reference>
<gene>
    <name evidence="5" type="ordered locus">M5M_13715</name>
</gene>
<organism evidence="5 6">
    <name type="scientific">Simiduia agarivorans (strain DSM 21679 / JCM 13881 / BCRC 17597 / SA1)</name>
    <dbReference type="NCBI Taxonomy" id="1117647"/>
    <lineage>
        <taxon>Bacteria</taxon>
        <taxon>Pseudomonadati</taxon>
        <taxon>Pseudomonadota</taxon>
        <taxon>Gammaproteobacteria</taxon>
        <taxon>Cellvibrionales</taxon>
        <taxon>Cellvibrionaceae</taxon>
        <taxon>Simiduia</taxon>
    </lineage>
</organism>
<dbReference type="InterPro" id="IPR005650">
    <property type="entry name" value="BlaI_family"/>
</dbReference>
<dbReference type="SUPFAM" id="SSF46785">
    <property type="entry name" value="Winged helix' DNA-binding domain"/>
    <property type="match status" value="1"/>
</dbReference>
<dbReference type="EMBL" id="CP003746">
    <property type="protein sequence ID" value="AFU99883.1"/>
    <property type="molecule type" value="Genomic_DNA"/>
</dbReference>
<sequence length="130" mass="14482">MTPPKISRREREILDVLYQQGEASAQEVQDLMPDPPSYSSVRALLARMLEKELVTHRQDGARYLYKAAQERAKAQTSALSRMLKTFFDGSVAKATSALLGDKGDELSEAELDELEAAIAKARAKKRQSQD</sequence>
<evidence type="ECO:0000256" key="1">
    <source>
        <dbReference type="ARBA" id="ARBA00011046"/>
    </source>
</evidence>
<dbReference type="eggNOG" id="COG3682">
    <property type="taxonomic scope" value="Bacteria"/>
</dbReference>
<evidence type="ECO:0000313" key="6">
    <source>
        <dbReference type="Proteomes" id="UP000000466"/>
    </source>
</evidence>
<proteinExistence type="inferred from homology"/>
<dbReference type="PIRSF" id="PIRSF019455">
    <property type="entry name" value="CopR_AtkY"/>
    <property type="match status" value="1"/>
</dbReference>
<dbReference type="GO" id="GO:0003677">
    <property type="term" value="F:DNA binding"/>
    <property type="evidence" value="ECO:0007669"/>
    <property type="project" value="UniProtKB-KW"/>
</dbReference>
<comment type="similarity">
    <text evidence="1">Belongs to the BlaI transcriptional regulatory family.</text>
</comment>
<dbReference type="Proteomes" id="UP000000466">
    <property type="component" value="Chromosome"/>
</dbReference>
<evidence type="ECO:0000256" key="3">
    <source>
        <dbReference type="ARBA" id="ARBA00023125"/>
    </source>
</evidence>
<keyword evidence="6" id="KW-1185">Reference proteome</keyword>
<evidence type="ECO:0000256" key="4">
    <source>
        <dbReference type="ARBA" id="ARBA00023163"/>
    </source>
</evidence>
<dbReference type="RefSeq" id="WP_015048045.1">
    <property type="nucleotide sequence ID" value="NC_018868.3"/>
</dbReference>
<dbReference type="STRING" id="1117647.M5M_13715"/>
<evidence type="ECO:0000313" key="5">
    <source>
        <dbReference type="EMBL" id="AFU99883.1"/>
    </source>
</evidence>
<dbReference type="KEGG" id="saga:M5M_13715"/>
<dbReference type="OrthoDB" id="279010at2"/>
<dbReference type="HOGENOM" id="CLU_119090_4_1_6"/>
<dbReference type="AlphaFoldDB" id="K4KP42"/>
<dbReference type="InterPro" id="IPR036390">
    <property type="entry name" value="WH_DNA-bd_sf"/>
</dbReference>
<dbReference type="GO" id="GO:0045892">
    <property type="term" value="P:negative regulation of DNA-templated transcription"/>
    <property type="evidence" value="ECO:0007669"/>
    <property type="project" value="InterPro"/>
</dbReference>
<evidence type="ECO:0000256" key="2">
    <source>
        <dbReference type="ARBA" id="ARBA00023015"/>
    </source>
</evidence>
<dbReference type="Gene3D" id="1.10.10.10">
    <property type="entry name" value="Winged helix-like DNA-binding domain superfamily/Winged helix DNA-binding domain"/>
    <property type="match status" value="1"/>
</dbReference>
<accession>K4KP42</accession>
<keyword evidence="4" id="KW-0804">Transcription</keyword>
<dbReference type="Pfam" id="PF03965">
    <property type="entry name" value="Penicillinase_R"/>
    <property type="match status" value="1"/>
</dbReference>
<keyword evidence="3" id="KW-0238">DNA-binding</keyword>